<dbReference type="KEGG" id="chy:CHY_1588"/>
<dbReference type="Proteomes" id="UP000002706">
    <property type="component" value="Chromosome"/>
</dbReference>
<dbReference type="PANTHER" id="PTHR43018:SF2">
    <property type="entry name" value="PHOSPHO-2-DEHYDRO-3-DEOXYHEPTONATE ALDOLASE"/>
    <property type="match status" value="1"/>
</dbReference>
<dbReference type="STRING" id="246194.CHY_1588"/>
<dbReference type="AlphaFoldDB" id="Q3ABR7"/>
<organism evidence="3 4">
    <name type="scientific">Carboxydothermus hydrogenoformans (strain ATCC BAA-161 / DSM 6008 / Z-2901)</name>
    <dbReference type="NCBI Taxonomy" id="246194"/>
    <lineage>
        <taxon>Bacteria</taxon>
        <taxon>Bacillati</taxon>
        <taxon>Bacillota</taxon>
        <taxon>Clostridia</taxon>
        <taxon>Thermoanaerobacterales</taxon>
        <taxon>Thermoanaerobacteraceae</taxon>
        <taxon>Carboxydothermus</taxon>
    </lineage>
</organism>
<dbReference type="PANTHER" id="PTHR43018">
    <property type="entry name" value="PHOSPHO-2-DEHYDRO-3-DEOXYHEPTONATE ALDOLASE"/>
    <property type="match status" value="1"/>
</dbReference>
<evidence type="ECO:0000259" key="2">
    <source>
        <dbReference type="Pfam" id="PF00793"/>
    </source>
</evidence>
<gene>
    <name evidence="3" type="primary">aroF3</name>
    <name evidence="3" type="ordered locus">CHY_1588</name>
</gene>
<dbReference type="InterPro" id="IPR006268">
    <property type="entry name" value="DAHP_syn_2"/>
</dbReference>
<dbReference type="eggNOG" id="COG2876">
    <property type="taxonomic scope" value="Bacteria"/>
</dbReference>
<dbReference type="InterPro" id="IPR052899">
    <property type="entry name" value="Class-I_DAHP_synthase"/>
</dbReference>
<keyword evidence="4" id="KW-1185">Reference proteome</keyword>
<dbReference type="SUPFAM" id="SSF51569">
    <property type="entry name" value="Aldolase"/>
    <property type="match status" value="1"/>
</dbReference>
<protein>
    <submittedName>
        <fullName evidence="3">Phospho-2-dehydro-3-deoxyheptonate aldolase</fullName>
        <ecNumber evidence="3">2.5.1.54</ecNumber>
    </submittedName>
</protein>
<dbReference type="NCBIfam" id="TIGR01361">
    <property type="entry name" value="DAHP_synth_Bsub"/>
    <property type="match status" value="1"/>
</dbReference>
<dbReference type="HOGENOM" id="CLU_062599_1_1_9"/>
<evidence type="ECO:0000313" key="4">
    <source>
        <dbReference type="Proteomes" id="UP000002706"/>
    </source>
</evidence>
<keyword evidence="1 3" id="KW-0808">Transferase</keyword>
<dbReference type="EC" id="2.5.1.54" evidence="3"/>
<dbReference type="Pfam" id="PF00793">
    <property type="entry name" value="DAHP_synth_1"/>
    <property type="match status" value="1"/>
</dbReference>
<evidence type="ECO:0000313" key="3">
    <source>
        <dbReference type="EMBL" id="ABB15401.1"/>
    </source>
</evidence>
<dbReference type="InParanoid" id="Q3ABR7"/>
<dbReference type="InterPro" id="IPR006218">
    <property type="entry name" value="DAHP1/KDSA"/>
</dbReference>
<dbReference type="EMBL" id="CP000141">
    <property type="protein sequence ID" value="ABB15401.1"/>
    <property type="molecule type" value="Genomic_DNA"/>
</dbReference>
<feature type="domain" description="DAHP synthetase I/KDSA" evidence="2">
    <location>
        <begin position="25"/>
        <end position="255"/>
    </location>
</feature>
<dbReference type="NCBIfam" id="NF006421">
    <property type="entry name" value="PRK08673.1"/>
    <property type="match status" value="1"/>
</dbReference>
<name>Q3ABR7_CARHZ</name>
<dbReference type="GO" id="GO:0003849">
    <property type="term" value="F:3-deoxy-7-phosphoheptulonate synthase activity"/>
    <property type="evidence" value="ECO:0007669"/>
    <property type="project" value="UniProtKB-EC"/>
</dbReference>
<dbReference type="GO" id="GO:0009073">
    <property type="term" value="P:aromatic amino acid family biosynthetic process"/>
    <property type="evidence" value="ECO:0007669"/>
    <property type="project" value="InterPro"/>
</dbReference>
<accession>Q3ABR7</accession>
<reference evidence="3 4" key="1">
    <citation type="journal article" date="2005" name="PLoS Genet.">
        <title>Life in hot carbon monoxide: the complete genome sequence of Carboxydothermus hydrogenoformans Z-2901.</title>
        <authorList>
            <person name="Wu M."/>
            <person name="Ren Q."/>
            <person name="Durkin A.S."/>
            <person name="Daugherty S.C."/>
            <person name="Brinkac L.M."/>
            <person name="Dodson R.J."/>
            <person name="Madupu R."/>
            <person name="Sullivan S.A."/>
            <person name="Kolonay J.F."/>
            <person name="Haft D.H."/>
            <person name="Nelson W.C."/>
            <person name="Tallon L.J."/>
            <person name="Jones K.M."/>
            <person name="Ulrich L.E."/>
            <person name="Gonzalez J.M."/>
            <person name="Zhulin I.B."/>
            <person name="Robb F.T."/>
            <person name="Eisen J.A."/>
        </authorList>
    </citation>
    <scope>NUCLEOTIDE SEQUENCE [LARGE SCALE GENOMIC DNA]</scope>
    <source>
        <strain evidence="4">ATCC BAA-161 / DSM 6008 / Z-2901</strain>
    </source>
</reference>
<dbReference type="OrthoDB" id="9780456at2"/>
<dbReference type="InterPro" id="IPR013785">
    <property type="entry name" value="Aldolase_TIM"/>
</dbReference>
<evidence type="ECO:0000256" key="1">
    <source>
        <dbReference type="ARBA" id="ARBA00022679"/>
    </source>
</evidence>
<dbReference type="Gene3D" id="3.20.20.70">
    <property type="entry name" value="Aldolase class I"/>
    <property type="match status" value="1"/>
</dbReference>
<dbReference type="NCBIfam" id="NF009239">
    <property type="entry name" value="PRK12595.1"/>
    <property type="match status" value="1"/>
</dbReference>
<dbReference type="GO" id="GO:0016832">
    <property type="term" value="F:aldehyde-lyase activity"/>
    <property type="evidence" value="ECO:0007669"/>
    <property type="project" value="InterPro"/>
</dbReference>
<proteinExistence type="predicted"/>
<sequence>MVKNGFKGGTRLFVDLKIWEDLLKSNRFLVFAGPCAVENLEQIIETAKIVKDSGAVGLRGGAFKPRTRPESFQGLGEEALKYLALAKAETGLLVVTEVIDEDSLNKALPVADILQVGSRNMQNYALLKLLAKVDKPVLLKRGLAATLEEWLGAVAYLEKGGNRKIILCERGIRTFETMTRNTLDISAVPLLKKLTPYPVIVDPSHAAGRRDIIPSLAKAAVAAGADGLLIEIHPEPERALSDGQQSLNFQEYEQLINELKPWVHVAGKRL</sequence>